<feature type="transmembrane region" description="Helical" evidence="1">
    <location>
        <begin position="295"/>
        <end position="314"/>
    </location>
</feature>
<keyword evidence="1" id="KW-0472">Membrane</keyword>
<dbReference type="RefSeq" id="WP_126841273.1">
    <property type="nucleotide sequence ID" value="NZ_PIQH01000003.1"/>
</dbReference>
<organism evidence="3 4">
    <name type="scientific">Idiomarina tyrosinivorans</name>
    <dbReference type="NCBI Taxonomy" id="1445662"/>
    <lineage>
        <taxon>Bacteria</taxon>
        <taxon>Pseudomonadati</taxon>
        <taxon>Pseudomonadota</taxon>
        <taxon>Gammaproteobacteria</taxon>
        <taxon>Alteromonadales</taxon>
        <taxon>Idiomarinaceae</taxon>
        <taxon>Idiomarina</taxon>
    </lineage>
</organism>
<feature type="transmembrane region" description="Helical" evidence="1">
    <location>
        <begin position="361"/>
        <end position="382"/>
    </location>
</feature>
<keyword evidence="1" id="KW-1133">Transmembrane helix</keyword>
<reference evidence="3 4" key="1">
    <citation type="journal article" date="2011" name="Front. Microbiol.">
        <title>Genomic signatures of strain selection and enhancement in Bacillus atrophaeus var. globigii, a historical biowarfare simulant.</title>
        <authorList>
            <person name="Gibbons H.S."/>
            <person name="Broomall S.M."/>
            <person name="McNew L.A."/>
            <person name="Daligault H."/>
            <person name="Chapman C."/>
            <person name="Bruce D."/>
            <person name="Karavis M."/>
            <person name="Krepps M."/>
            <person name="McGregor P.A."/>
            <person name="Hong C."/>
            <person name="Park K.H."/>
            <person name="Akmal A."/>
            <person name="Feldman A."/>
            <person name="Lin J.S."/>
            <person name="Chang W.E."/>
            <person name="Higgs B.W."/>
            <person name="Demirev P."/>
            <person name="Lindquist J."/>
            <person name="Liem A."/>
            <person name="Fochler E."/>
            <person name="Read T.D."/>
            <person name="Tapia R."/>
            <person name="Johnson S."/>
            <person name="Bishop-Lilly K.A."/>
            <person name="Detter C."/>
            <person name="Han C."/>
            <person name="Sozhamannan S."/>
            <person name="Rosenzweig C.N."/>
            <person name="Skowronski E.W."/>
        </authorList>
    </citation>
    <scope>NUCLEOTIDE SEQUENCE [LARGE SCALE GENOMIC DNA]</scope>
    <source>
        <strain evidence="3 4">CC-PW-9</strain>
    </source>
</reference>
<evidence type="ECO:0000313" key="3">
    <source>
        <dbReference type="EMBL" id="RUO80741.1"/>
    </source>
</evidence>
<feature type="transmembrane region" description="Helical" evidence="1">
    <location>
        <begin position="213"/>
        <end position="235"/>
    </location>
</feature>
<dbReference type="EMBL" id="PIQH01000003">
    <property type="protein sequence ID" value="RUO80741.1"/>
    <property type="molecule type" value="Genomic_DNA"/>
</dbReference>
<keyword evidence="1" id="KW-0812">Transmembrane</keyword>
<feature type="transmembrane region" description="Helical" evidence="1">
    <location>
        <begin position="21"/>
        <end position="39"/>
    </location>
</feature>
<feature type="transmembrane region" description="Helical" evidence="1">
    <location>
        <begin position="103"/>
        <end position="120"/>
    </location>
</feature>
<keyword evidence="4" id="KW-1185">Reference proteome</keyword>
<feature type="domain" description="DUF418" evidence="2">
    <location>
        <begin position="237"/>
        <end position="400"/>
    </location>
</feature>
<evidence type="ECO:0000256" key="1">
    <source>
        <dbReference type="SAM" id="Phobius"/>
    </source>
</evidence>
<sequence>MNTQSQTLTQIPPSERITLIDTIRGFALLGILLVNMVAFQKTPFAEHVYGLNDTSSIGLALTWIEDLLIQGKFYTLFSMLFGFGFAIFMQRAQAKGASPRWRFLRRTVGLLIIGFAHAVLLWGGDILMSYAITALLLLFFKNTKPKRLLVIATVLVSLMLLAIWIGVIFAGQGPADEGAESFSAMAAGLVADAETIYRSGSFWQVTAFRLKEWLAFFPTILNGLPIYLANFLIGTALARSGIFSDVKGNQTFFKKAAIRGLLLGLPLAAFFASFAHQEVMNDKGLSVLQGAAINAQFISNIALALAYIGLWGWLSHSDNGLAQRLAQVGRLGLSNYLLQSLIFTTFFYGYGFGFYGQFAHWQLTLMAVACFLLQILLSGWYLQRFQQGPLEYLWRRFTYGLRS</sequence>
<accession>A0A432ZSC8</accession>
<feature type="transmembrane region" description="Helical" evidence="1">
    <location>
        <begin position="256"/>
        <end position="275"/>
    </location>
</feature>
<dbReference type="InterPro" id="IPR007349">
    <property type="entry name" value="DUF418"/>
</dbReference>
<dbReference type="InterPro" id="IPR052529">
    <property type="entry name" value="Bact_Transport_Assoc"/>
</dbReference>
<name>A0A432ZSC8_9GAMM</name>
<feature type="transmembrane region" description="Helical" evidence="1">
    <location>
        <begin position="148"/>
        <end position="170"/>
    </location>
</feature>
<evidence type="ECO:0000313" key="4">
    <source>
        <dbReference type="Proteomes" id="UP000287996"/>
    </source>
</evidence>
<gene>
    <name evidence="3" type="ORF">CWI84_03920</name>
</gene>
<comment type="caution">
    <text evidence="3">The sequence shown here is derived from an EMBL/GenBank/DDBJ whole genome shotgun (WGS) entry which is preliminary data.</text>
</comment>
<dbReference type="AlphaFoldDB" id="A0A432ZSC8"/>
<feature type="transmembrane region" description="Helical" evidence="1">
    <location>
        <begin position="335"/>
        <end position="355"/>
    </location>
</feature>
<evidence type="ECO:0000259" key="2">
    <source>
        <dbReference type="Pfam" id="PF04235"/>
    </source>
</evidence>
<dbReference type="PANTHER" id="PTHR30590">
    <property type="entry name" value="INNER MEMBRANE PROTEIN"/>
    <property type="match status" value="1"/>
</dbReference>
<feature type="transmembrane region" description="Helical" evidence="1">
    <location>
        <begin position="126"/>
        <end position="141"/>
    </location>
</feature>
<dbReference type="Proteomes" id="UP000287996">
    <property type="component" value="Unassembled WGS sequence"/>
</dbReference>
<feature type="transmembrane region" description="Helical" evidence="1">
    <location>
        <begin position="73"/>
        <end position="91"/>
    </location>
</feature>
<dbReference type="OrthoDB" id="9807744at2"/>
<proteinExistence type="predicted"/>
<dbReference type="PANTHER" id="PTHR30590:SF2">
    <property type="entry name" value="INNER MEMBRANE PROTEIN"/>
    <property type="match status" value="1"/>
</dbReference>
<dbReference type="Pfam" id="PF04235">
    <property type="entry name" value="DUF418"/>
    <property type="match status" value="1"/>
</dbReference>
<protein>
    <recommendedName>
        <fullName evidence="2">DUF418 domain-containing protein</fullName>
    </recommendedName>
</protein>